<gene>
    <name evidence="7" type="primary">sigG_1</name>
    <name evidence="7" type="ORF">Pla133_00950</name>
</gene>
<dbReference type="SUPFAM" id="SSF88659">
    <property type="entry name" value="Sigma3 and sigma4 domains of RNA polymerase sigma factors"/>
    <property type="match status" value="1"/>
</dbReference>
<evidence type="ECO:0000313" key="7">
    <source>
        <dbReference type="EMBL" id="QDU65032.1"/>
    </source>
</evidence>
<evidence type="ECO:0000256" key="1">
    <source>
        <dbReference type="ARBA" id="ARBA00010641"/>
    </source>
</evidence>
<dbReference type="RefSeq" id="WP_419191987.1">
    <property type="nucleotide sequence ID" value="NZ_CP036287.1"/>
</dbReference>
<protein>
    <submittedName>
        <fullName evidence="7">ECF RNA polymerase sigma factor SigG</fullName>
    </submittedName>
</protein>
<dbReference type="InterPro" id="IPR013325">
    <property type="entry name" value="RNA_pol_sigma_r2"/>
</dbReference>
<dbReference type="InterPro" id="IPR039425">
    <property type="entry name" value="RNA_pol_sigma-70-like"/>
</dbReference>
<name>A0A518BDL0_9BACT</name>
<reference evidence="7 8" key="1">
    <citation type="submission" date="2019-02" db="EMBL/GenBank/DDBJ databases">
        <title>Deep-cultivation of Planctomycetes and their phenomic and genomic characterization uncovers novel biology.</title>
        <authorList>
            <person name="Wiegand S."/>
            <person name="Jogler M."/>
            <person name="Boedeker C."/>
            <person name="Pinto D."/>
            <person name="Vollmers J."/>
            <person name="Rivas-Marin E."/>
            <person name="Kohn T."/>
            <person name="Peeters S.H."/>
            <person name="Heuer A."/>
            <person name="Rast P."/>
            <person name="Oberbeckmann S."/>
            <person name="Bunk B."/>
            <person name="Jeske O."/>
            <person name="Meyerdierks A."/>
            <person name="Storesund J.E."/>
            <person name="Kallscheuer N."/>
            <person name="Luecker S."/>
            <person name="Lage O.M."/>
            <person name="Pohl T."/>
            <person name="Merkel B.J."/>
            <person name="Hornburger P."/>
            <person name="Mueller R.-W."/>
            <person name="Bruemmer F."/>
            <person name="Labrenz M."/>
            <person name="Spormann A.M."/>
            <person name="Op den Camp H."/>
            <person name="Overmann J."/>
            <person name="Amann R."/>
            <person name="Jetten M.S.M."/>
            <person name="Mascher T."/>
            <person name="Medema M.H."/>
            <person name="Devos D.P."/>
            <person name="Kaster A.-K."/>
            <person name="Ovreas L."/>
            <person name="Rohde M."/>
            <person name="Galperin M.Y."/>
            <person name="Jogler C."/>
        </authorList>
    </citation>
    <scope>NUCLEOTIDE SEQUENCE [LARGE SCALE GENOMIC DNA]</scope>
    <source>
        <strain evidence="7 8">Pla133</strain>
    </source>
</reference>
<evidence type="ECO:0000256" key="5">
    <source>
        <dbReference type="ARBA" id="ARBA00023163"/>
    </source>
</evidence>
<keyword evidence="4" id="KW-0238">DNA-binding</keyword>
<proteinExistence type="inferred from homology"/>
<evidence type="ECO:0000259" key="6">
    <source>
        <dbReference type="Pfam" id="PF04542"/>
    </source>
</evidence>
<dbReference type="Gene3D" id="1.10.1740.10">
    <property type="match status" value="1"/>
</dbReference>
<feature type="domain" description="RNA polymerase sigma-70 region 2" evidence="6">
    <location>
        <begin position="13"/>
        <end position="84"/>
    </location>
</feature>
<dbReference type="AlphaFoldDB" id="A0A518BDL0"/>
<dbReference type="Pfam" id="PF04542">
    <property type="entry name" value="Sigma70_r2"/>
    <property type="match status" value="1"/>
</dbReference>
<evidence type="ECO:0000256" key="2">
    <source>
        <dbReference type="ARBA" id="ARBA00023015"/>
    </source>
</evidence>
<dbReference type="GO" id="GO:0016987">
    <property type="term" value="F:sigma factor activity"/>
    <property type="evidence" value="ECO:0007669"/>
    <property type="project" value="UniProtKB-KW"/>
</dbReference>
<keyword evidence="5" id="KW-0804">Transcription</keyword>
<accession>A0A518BDL0</accession>
<dbReference type="PANTHER" id="PTHR43133">
    <property type="entry name" value="RNA POLYMERASE ECF-TYPE SIGMA FACTO"/>
    <property type="match status" value="1"/>
</dbReference>
<dbReference type="GO" id="GO:0006352">
    <property type="term" value="P:DNA-templated transcription initiation"/>
    <property type="evidence" value="ECO:0007669"/>
    <property type="project" value="InterPro"/>
</dbReference>
<dbReference type="KEGG" id="pbap:Pla133_00950"/>
<dbReference type="InterPro" id="IPR014284">
    <property type="entry name" value="RNA_pol_sigma-70_dom"/>
</dbReference>
<keyword evidence="3" id="KW-0731">Sigma factor</keyword>
<dbReference type="Gene3D" id="1.10.10.10">
    <property type="entry name" value="Winged helix-like DNA-binding domain superfamily/Winged helix DNA-binding domain"/>
    <property type="match status" value="1"/>
</dbReference>
<dbReference type="Proteomes" id="UP000316921">
    <property type="component" value="Chromosome"/>
</dbReference>
<dbReference type="InterPro" id="IPR007627">
    <property type="entry name" value="RNA_pol_sigma70_r2"/>
</dbReference>
<sequence length="183" mass="20504">MPPRSDSYAGNFETLAPALRAWAVLRCRGPLGLAIDADDLFQEVALEGYRAFERFDPAHGEFRPWLFGVASRVAASALRRSARRNAVAGTGQLESLEHEPPAEVTTISRRVRRDEALTAFIRKVVELDDIDRGLLLHRGLEGLEHAQVGELVGLTTEGASKRWQRLRDRLRELPQARDLLGER</sequence>
<dbReference type="NCBIfam" id="TIGR02937">
    <property type="entry name" value="sigma70-ECF"/>
    <property type="match status" value="1"/>
</dbReference>
<comment type="similarity">
    <text evidence="1">Belongs to the sigma-70 factor family. ECF subfamily.</text>
</comment>
<evidence type="ECO:0000313" key="8">
    <source>
        <dbReference type="Proteomes" id="UP000316921"/>
    </source>
</evidence>
<dbReference type="SUPFAM" id="SSF88946">
    <property type="entry name" value="Sigma2 domain of RNA polymerase sigma factors"/>
    <property type="match status" value="1"/>
</dbReference>
<dbReference type="GO" id="GO:0003677">
    <property type="term" value="F:DNA binding"/>
    <property type="evidence" value="ECO:0007669"/>
    <property type="project" value="UniProtKB-KW"/>
</dbReference>
<evidence type="ECO:0000256" key="3">
    <source>
        <dbReference type="ARBA" id="ARBA00023082"/>
    </source>
</evidence>
<dbReference type="PANTHER" id="PTHR43133:SF8">
    <property type="entry name" value="RNA POLYMERASE SIGMA FACTOR HI_1459-RELATED"/>
    <property type="match status" value="1"/>
</dbReference>
<dbReference type="InterPro" id="IPR013324">
    <property type="entry name" value="RNA_pol_sigma_r3/r4-like"/>
</dbReference>
<keyword evidence="2" id="KW-0805">Transcription regulation</keyword>
<keyword evidence="8" id="KW-1185">Reference proteome</keyword>
<evidence type="ECO:0000256" key="4">
    <source>
        <dbReference type="ARBA" id="ARBA00023125"/>
    </source>
</evidence>
<organism evidence="7 8">
    <name type="scientific">Engelhardtia mirabilis</name>
    <dbReference type="NCBI Taxonomy" id="2528011"/>
    <lineage>
        <taxon>Bacteria</taxon>
        <taxon>Pseudomonadati</taxon>
        <taxon>Planctomycetota</taxon>
        <taxon>Planctomycetia</taxon>
        <taxon>Planctomycetia incertae sedis</taxon>
        <taxon>Engelhardtia</taxon>
    </lineage>
</organism>
<dbReference type="InterPro" id="IPR036388">
    <property type="entry name" value="WH-like_DNA-bd_sf"/>
</dbReference>
<dbReference type="EMBL" id="CP036287">
    <property type="protein sequence ID" value="QDU65032.1"/>
    <property type="molecule type" value="Genomic_DNA"/>
</dbReference>